<feature type="binding site" evidence="7">
    <location>
        <position position="191"/>
    </location>
    <ligand>
        <name>UDP-N-acetyl-alpha-D-muramoyl-L-alanyl-D-glutamate</name>
        <dbReference type="ChEBI" id="CHEBI:83900"/>
    </ligand>
</feature>
<dbReference type="EMBL" id="JBHLYQ010000197">
    <property type="protein sequence ID" value="MFC0082948.1"/>
    <property type="molecule type" value="Genomic_DNA"/>
</dbReference>
<comment type="pathway">
    <text evidence="7 8">Cell wall biogenesis; peptidoglycan biosynthesis.</text>
</comment>
<keyword evidence="6 7" id="KW-0961">Cell wall biogenesis/degradation</keyword>
<evidence type="ECO:0000259" key="10">
    <source>
        <dbReference type="Pfam" id="PF02875"/>
    </source>
</evidence>
<dbReference type="SUPFAM" id="SSF63418">
    <property type="entry name" value="MurE/MurF N-terminal domain"/>
    <property type="match status" value="1"/>
</dbReference>
<dbReference type="InterPro" id="IPR004101">
    <property type="entry name" value="Mur_ligase_C"/>
</dbReference>
<dbReference type="InterPro" id="IPR005761">
    <property type="entry name" value="UDP-N-AcMur-Glu-dNH2Pim_ligase"/>
</dbReference>
<sequence length="509" mass="53744">MSGTTAPARWLRELAAAVPGSRLLGDGLVRGVAEDSREVQPGWLFVARRGTRADGHRFVADALERGAAAVALERPPATPLRVPVVLVPNTAAALGPLAACFHGWPANRLALVGVTGTNGKTTTAELVRACLAEDGHQVGLIGTISVRIGDESQPARLTTPGPVELQATLRAMAERGVTAVAMEVSSHALDQFRVDGTRFALALFTNLDSEHLDYHGTMEQYWAAKARLFEPVRCEQGVVCVDDPWGQRLAAQAQVPVLTVGQRPDAAVRYRVEDRLLAGSTVHLEGRLGQVVIPTRMIGTVNGANVALAYVAARLLGVPDASARAALAACPRPPGRFELVDLGQPFLVVVDYAHTPDALASLVATARRLAGPEGQVRVVVGARGGRDRFKRPQTGKVAASAGWVVLTTDSPGEEDPLSIIEQLRIGTWEVPDAEVFVEPDRRAAIALALGKAQAGDVVLIVGRGHEGIQHVGREALPLDDREEARQALAALGYGPAPAGSAGRRRGGAW</sequence>
<accession>A0ABV6C6J4</accession>
<dbReference type="NCBIfam" id="NF001126">
    <property type="entry name" value="PRK00139.1-4"/>
    <property type="match status" value="1"/>
</dbReference>
<dbReference type="Pfam" id="PF02875">
    <property type="entry name" value="Mur_ligase_C"/>
    <property type="match status" value="1"/>
</dbReference>
<comment type="similarity">
    <text evidence="1 7">Belongs to the MurCDEF family. MurE subfamily.</text>
</comment>
<evidence type="ECO:0000259" key="11">
    <source>
        <dbReference type="Pfam" id="PF08245"/>
    </source>
</evidence>
<evidence type="ECO:0000256" key="2">
    <source>
        <dbReference type="ARBA" id="ARBA00022618"/>
    </source>
</evidence>
<feature type="domain" description="Mur ligase N-terminal catalytic" evidence="9">
    <location>
        <begin position="30"/>
        <end position="101"/>
    </location>
</feature>
<comment type="caution">
    <text evidence="12">The sequence shown here is derived from an EMBL/GenBank/DDBJ whole genome shotgun (WGS) entry which is preliminary data.</text>
</comment>
<dbReference type="Gene3D" id="3.40.1390.10">
    <property type="entry name" value="MurE/MurF, N-terminal domain"/>
    <property type="match status" value="1"/>
</dbReference>
<reference evidence="12 13" key="1">
    <citation type="submission" date="2024-09" db="EMBL/GenBank/DDBJ databases">
        <authorList>
            <person name="Sun Q."/>
            <person name="Mori K."/>
        </authorList>
    </citation>
    <scope>NUCLEOTIDE SEQUENCE [LARGE SCALE GENOMIC DNA]</scope>
    <source>
        <strain evidence="12 13">JCM 15389</strain>
    </source>
</reference>
<dbReference type="Gene3D" id="3.90.190.20">
    <property type="entry name" value="Mur ligase, C-terminal domain"/>
    <property type="match status" value="1"/>
</dbReference>
<feature type="binding site" evidence="7">
    <location>
        <begin position="116"/>
        <end position="122"/>
    </location>
    <ligand>
        <name>ATP</name>
        <dbReference type="ChEBI" id="CHEBI:30616"/>
    </ligand>
</feature>
<keyword evidence="4 7" id="KW-0573">Peptidoglycan synthesis</keyword>
<dbReference type="EC" id="6.3.2.-" evidence="7"/>
<feature type="binding site" evidence="7">
    <location>
        <begin position="158"/>
        <end position="159"/>
    </location>
    <ligand>
        <name>UDP-N-acetyl-alpha-D-muramoyl-L-alanyl-D-glutamate</name>
        <dbReference type="ChEBI" id="CHEBI:83900"/>
    </ligand>
</feature>
<feature type="domain" description="Mur ligase C-terminal" evidence="10">
    <location>
        <begin position="335"/>
        <end position="464"/>
    </location>
</feature>
<dbReference type="Pfam" id="PF08245">
    <property type="entry name" value="Mur_ligase_M"/>
    <property type="match status" value="1"/>
</dbReference>
<evidence type="ECO:0000256" key="7">
    <source>
        <dbReference type="HAMAP-Rule" id="MF_00208"/>
    </source>
</evidence>
<feature type="domain" description="Mur ligase central" evidence="11">
    <location>
        <begin position="114"/>
        <end position="313"/>
    </location>
</feature>
<dbReference type="InterPro" id="IPR035911">
    <property type="entry name" value="MurE/MurF_N"/>
</dbReference>
<feature type="binding site" evidence="7">
    <location>
        <position position="36"/>
    </location>
    <ligand>
        <name>UDP-N-acetyl-alpha-D-muramoyl-L-alanyl-D-glutamate</name>
        <dbReference type="ChEBI" id="CHEBI:83900"/>
    </ligand>
</feature>
<keyword evidence="7" id="KW-0067">ATP-binding</keyword>
<comment type="cofactor">
    <cofactor evidence="7">
        <name>Mg(2+)</name>
        <dbReference type="ChEBI" id="CHEBI:18420"/>
    </cofactor>
</comment>
<dbReference type="InterPro" id="IPR036565">
    <property type="entry name" value="Mur-like_cat_sf"/>
</dbReference>
<proteinExistence type="inferred from homology"/>
<keyword evidence="2 7" id="KW-0132">Cell division</keyword>
<dbReference type="Gene3D" id="3.40.1190.10">
    <property type="entry name" value="Mur-like, catalytic domain"/>
    <property type="match status" value="1"/>
</dbReference>
<evidence type="ECO:0000259" key="9">
    <source>
        <dbReference type="Pfam" id="PF01225"/>
    </source>
</evidence>
<keyword evidence="7" id="KW-0460">Magnesium</keyword>
<dbReference type="HAMAP" id="MF_00208">
    <property type="entry name" value="MurE"/>
    <property type="match status" value="1"/>
</dbReference>
<feature type="binding site" evidence="7">
    <location>
        <position position="185"/>
    </location>
    <ligand>
        <name>UDP-N-acetyl-alpha-D-muramoyl-L-alanyl-D-glutamate</name>
        <dbReference type="ChEBI" id="CHEBI:83900"/>
    </ligand>
</feature>
<dbReference type="SUPFAM" id="SSF53623">
    <property type="entry name" value="MurD-like peptide ligases, catalytic domain"/>
    <property type="match status" value="1"/>
</dbReference>
<keyword evidence="7" id="KW-0547">Nucleotide-binding</keyword>
<evidence type="ECO:0000313" key="13">
    <source>
        <dbReference type="Proteomes" id="UP001589788"/>
    </source>
</evidence>
<dbReference type="InterPro" id="IPR013221">
    <property type="entry name" value="Mur_ligase_cen"/>
</dbReference>
<dbReference type="SUPFAM" id="SSF53244">
    <property type="entry name" value="MurD-like peptide ligases, peptide-binding domain"/>
    <property type="match status" value="1"/>
</dbReference>
<name>A0ABV6C6J4_9ACTN</name>
<dbReference type="Pfam" id="PF01225">
    <property type="entry name" value="Mur_ligase"/>
    <property type="match status" value="1"/>
</dbReference>
<evidence type="ECO:0000256" key="5">
    <source>
        <dbReference type="ARBA" id="ARBA00023306"/>
    </source>
</evidence>
<comment type="function">
    <text evidence="7">Catalyzes the addition of an amino acid to the nucleotide precursor UDP-N-acetylmuramoyl-L-alanyl-D-glutamate (UMAG) in the biosynthesis of bacterial cell-wall peptidoglycan.</text>
</comment>
<organism evidence="12 13">
    <name type="scientific">Aciditerrimonas ferrireducens</name>
    <dbReference type="NCBI Taxonomy" id="667306"/>
    <lineage>
        <taxon>Bacteria</taxon>
        <taxon>Bacillati</taxon>
        <taxon>Actinomycetota</taxon>
        <taxon>Acidimicrobiia</taxon>
        <taxon>Acidimicrobiales</taxon>
        <taxon>Acidimicrobiaceae</taxon>
        <taxon>Aciditerrimonas</taxon>
    </lineage>
</organism>
<dbReference type="PANTHER" id="PTHR23135">
    <property type="entry name" value="MUR LIGASE FAMILY MEMBER"/>
    <property type="match status" value="1"/>
</dbReference>
<evidence type="ECO:0000256" key="3">
    <source>
        <dbReference type="ARBA" id="ARBA00022960"/>
    </source>
</evidence>
<keyword evidence="3 7" id="KW-0133">Cell shape</keyword>
<comment type="subcellular location">
    <subcellularLocation>
        <location evidence="7 8">Cytoplasm</location>
    </subcellularLocation>
</comment>
<comment type="PTM">
    <text evidence="7">Carboxylation is probably crucial for Mg(2+) binding and, consequently, for the gamma-phosphate positioning of ATP.</text>
</comment>
<feature type="binding site" evidence="7">
    <location>
        <position position="193"/>
    </location>
    <ligand>
        <name>UDP-N-acetyl-alpha-D-muramoyl-L-alanyl-D-glutamate</name>
        <dbReference type="ChEBI" id="CHEBI:83900"/>
    </ligand>
</feature>
<dbReference type="PANTHER" id="PTHR23135:SF4">
    <property type="entry name" value="UDP-N-ACETYLMURAMOYL-L-ALANYL-D-GLUTAMATE--2,6-DIAMINOPIMELATE LIGASE MURE HOMOLOG, CHLOROPLASTIC"/>
    <property type="match status" value="1"/>
</dbReference>
<dbReference type="NCBIfam" id="TIGR01085">
    <property type="entry name" value="murE"/>
    <property type="match status" value="1"/>
</dbReference>
<dbReference type="RefSeq" id="WP_377790669.1">
    <property type="nucleotide sequence ID" value="NZ_JBHLYQ010000197.1"/>
</dbReference>
<evidence type="ECO:0000256" key="4">
    <source>
        <dbReference type="ARBA" id="ARBA00022984"/>
    </source>
</evidence>
<keyword evidence="7" id="KW-0963">Cytoplasm</keyword>
<keyword evidence="5 7" id="KW-0131">Cell cycle</keyword>
<comment type="caution">
    <text evidence="7">Lacks conserved residue(s) required for the propagation of feature annotation.</text>
</comment>
<gene>
    <name evidence="7" type="primary">murE</name>
    <name evidence="12" type="ORF">ACFFRE_12495</name>
</gene>
<evidence type="ECO:0000256" key="1">
    <source>
        <dbReference type="ARBA" id="ARBA00005898"/>
    </source>
</evidence>
<feature type="modified residue" description="N6-carboxylysine" evidence="7">
    <location>
        <position position="225"/>
    </location>
</feature>
<dbReference type="InterPro" id="IPR000713">
    <property type="entry name" value="Mur_ligase_N"/>
</dbReference>
<evidence type="ECO:0000313" key="12">
    <source>
        <dbReference type="EMBL" id="MFC0082948.1"/>
    </source>
</evidence>
<dbReference type="InterPro" id="IPR036615">
    <property type="entry name" value="Mur_ligase_C_dom_sf"/>
</dbReference>
<dbReference type="Proteomes" id="UP001589788">
    <property type="component" value="Unassembled WGS sequence"/>
</dbReference>
<evidence type="ECO:0000256" key="6">
    <source>
        <dbReference type="ARBA" id="ARBA00023316"/>
    </source>
</evidence>
<keyword evidence="13" id="KW-1185">Reference proteome</keyword>
<protein>
    <recommendedName>
        <fullName evidence="7">UDP-N-acetylmuramyl-tripeptide synthetase</fullName>
        <ecNumber evidence="7">6.3.2.-</ecNumber>
    </recommendedName>
    <alternativeName>
        <fullName evidence="7">UDP-MurNAc-tripeptide synthetase</fullName>
    </alternativeName>
</protein>
<keyword evidence="7 12" id="KW-0436">Ligase</keyword>
<evidence type="ECO:0000256" key="8">
    <source>
        <dbReference type="RuleBase" id="RU004135"/>
    </source>
</evidence>
<dbReference type="GO" id="GO:0008765">
    <property type="term" value="F:UDP-N-acetylmuramoylalanyl-D-glutamate-2,6-diaminopimelate ligase activity"/>
    <property type="evidence" value="ECO:0007669"/>
    <property type="project" value="UniProtKB-EC"/>
</dbReference>